<dbReference type="InterPro" id="IPR015793">
    <property type="entry name" value="Pyrv_Knase_brl"/>
</dbReference>
<keyword evidence="11 14" id="KW-0324">Glycolysis</keyword>
<dbReference type="GO" id="GO:0004743">
    <property type="term" value="F:pyruvate kinase activity"/>
    <property type="evidence" value="ECO:0007669"/>
    <property type="project" value="UniProtKB-UniRule"/>
</dbReference>
<dbReference type="GO" id="GO:0005524">
    <property type="term" value="F:ATP binding"/>
    <property type="evidence" value="ECO:0007669"/>
    <property type="project" value="UniProtKB-KW"/>
</dbReference>
<dbReference type="PROSITE" id="PS00110">
    <property type="entry name" value="PYRUVATE_KINASE"/>
    <property type="match status" value="1"/>
</dbReference>
<dbReference type="Pfam" id="PF02887">
    <property type="entry name" value="PK_C"/>
    <property type="match status" value="1"/>
</dbReference>
<comment type="cofactor">
    <cofactor evidence="1">
        <name>K(+)</name>
        <dbReference type="ChEBI" id="CHEBI:29103"/>
    </cofactor>
</comment>
<evidence type="ECO:0000256" key="1">
    <source>
        <dbReference type="ARBA" id="ARBA00001958"/>
    </source>
</evidence>
<sequence length="489" mass="51443">MNENPLRRTKIVATLGPATDAPGMLARVIAEGVNVVRLNLSHGQPDDHRARANAVRAAASEAGCEVGILADLQGPKIRIETFANGPVELADGAPFVLDCRPDAPPGDASRVGVSYYGLPGDVQAGDVLLLDDGLVALTVLDVVGAEVRCQVLIGGRLSNRKGLNRQGGGLSVTALSDKDKSDIKLAAEIGADFLAISFVRSAEDMHQARRLLHEAGGNAALVAKIERADAIPVLGEIIDASDVVMVARGDLGVEIGDAELPGLQKKIIRESVQRNRAVITATQMLQSMVRSPIPTRAEVLDVANAVIDGTDAVMLSEETAAGAHPDKAVAAMRRICLGAERQFEPKEDLTATGHMLDRTDQAIALAAMMLASQLDVRAIVALTESGATAQWLSRYGSAVPIFALSPMAGSRRRMLLLRDVQPVAFSHEGLTSVATARSAVQQLFAEGRLQEGDRVVLTQGDHVGQGGGTNTLKLLSVGSDGMVECLRDL</sequence>
<dbReference type="GO" id="GO:0030955">
    <property type="term" value="F:potassium ion binding"/>
    <property type="evidence" value="ECO:0007669"/>
    <property type="project" value="UniProtKB-UniRule"/>
</dbReference>
<organism evidence="17">
    <name type="scientific">Rhodanobacter sp. IGA1.0</name>
    <dbReference type="NCBI Taxonomy" id="3158582"/>
    <lineage>
        <taxon>Bacteria</taxon>
        <taxon>Pseudomonadati</taxon>
        <taxon>Pseudomonadota</taxon>
        <taxon>Gammaproteobacteria</taxon>
        <taxon>Lysobacterales</taxon>
        <taxon>Rhodanobacteraceae</taxon>
        <taxon>Rhodanobacter</taxon>
    </lineage>
</organism>
<comment type="pathway">
    <text evidence="2 14">Carbohydrate degradation; glycolysis; pyruvate from D-glyceraldehyde 3-phosphate: step 5/5.</text>
</comment>
<evidence type="ECO:0000256" key="11">
    <source>
        <dbReference type="ARBA" id="ARBA00023152"/>
    </source>
</evidence>
<reference evidence="17" key="1">
    <citation type="submission" date="2024-06" db="EMBL/GenBank/DDBJ databases">
        <authorList>
            <person name="Sun Y."/>
        </authorList>
    </citation>
    <scope>NUCLEOTIDE SEQUENCE</scope>
    <source>
        <strain evidence="17">IGA1.0</strain>
    </source>
</reference>
<evidence type="ECO:0000259" key="16">
    <source>
        <dbReference type="Pfam" id="PF02887"/>
    </source>
</evidence>
<accession>A0AAU7QKE7</accession>
<dbReference type="SUPFAM" id="SSF51621">
    <property type="entry name" value="Phosphoenolpyruvate/pyruvate domain"/>
    <property type="match status" value="1"/>
</dbReference>
<evidence type="ECO:0000256" key="8">
    <source>
        <dbReference type="ARBA" id="ARBA00022777"/>
    </source>
</evidence>
<evidence type="ECO:0000256" key="9">
    <source>
        <dbReference type="ARBA" id="ARBA00022840"/>
    </source>
</evidence>
<proteinExistence type="inferred from homology"/>
<dbReference type="InterPro" id="IPR001697">
    <property type="entry name" value="Pyr_Knase"/>
</dbReference>
<dbReference type="InterPro" id="IPR015806">
    <property type="entry name" value="Pyrv_Knase_insert_dom_sf"/>
</dbReference>
<keyword evidence="7" id="KW-0547">Nucleotide-binding</keyword>
<evidence type="ECO:0000256" key="4">
    <source>
        <dbReference type="ARBA" id="ARBA00012142"/>
    </source>
</evidence>
<dbReference type="Gene3D" id="3.20.20.60">
    <property type="entry name" value="Phosphoenolpyruvate-binding domains"/>
    <property type="match status" value="1"/>
</dbReference>
<keyword evidence="8 14" id="KW-0418">Kinase</keyword>
<evidence type="ECO:0000256" key="6">
    <source>
        <dbReference type="ARBA" id="ARBA00022723"/>
    </source>
</evidence>
<dbReference type="PANTHER" id="PTHR11817">
    <property type="entry name" value="PYRUVATE KINASE"/>
    <property type="match status" value="1"/>
</dbReference>
<comment type="catalytic activity">
    <reaction evidence="14">
        <text>pyruvate + ATP = phosphoenolpyruvate + ADP + H(+)</text>
        <dbReference type="Rhea" id="RHEA:18157"/>
        <dbReference type="ChEBI" id="CHEBI:15361"/>
        <dbReference type="ChEBI" id="CHEBI:15378"/>
        <dbReference type="ChEBI" id="CHEBI:30616"/>
        <dbReference type="ChEBI" id="CHEBI:58702"/>
        <dbReference type="ChEBI" id="CHEBI:456216"/>
        <dbReference type="EC" id="2.7.1.40"/>
    </reaction>
</comment>
<dbReference type="NCBIfam" id="NF004491">
    <property type="entry name" value="PRK05826.1"/>
    <property type="match status" value="1"/>
</dbReference>
<dbReference type="InterPro" id="IPR018209">
    <property type="entry name" value="Pyrv_Knase_AS"/>
</dbReference>
<dbReference type="NCBIfam" id="TIGR01064">
    <property type="entry name" value="pyruv_kin"/>
    <property type="match status" value="1"/>
</dbReference>
<dbReference type="InterPro" id="IPR036918">
    <property type="entry name" value="Pyrv_Knase_C_sf"/>
</dbReference>
<evidence type="ECO:0000256" key="5">
    <source>
        <dbReference type="ARBA" id="ARBA00022679"/>
    </source>
</evidence>
<evidence type="ECO:0000313" key="17">
    <source>
        <dbReference type="EMBL" id="XBS89549.1"/>
    </source>
</evidence>
<keyword evidence="6" id="KW-0479">Metal-binding</keyword>
<dbReference type="Gene3D" id="3.40.1380.20">
    <property type="entry name" value="Pyruvate kinase, C-terminal domain"/>
    <property type="match status" value="1"/>
</dbReference>
<dbReference type="Gene3D" id="2.40.33.10">
    <property type="entry name" value="PK beta-barrel domain-like"/>
    <property type="match status" value="1"/>
</dbReference>
<evidence type="ECO:0000256" key="10">
    <source>
        <dbReference type="ARBA" id="ARBA00022842"/>
    </source>
</evidence>
<feature type="domain" description="Pyruvate kinase C-terminal" evidence="16">
    <location>
        <begin position="361"/>
        <end position="474"/>
    </location>
</feature>
<evidence type="ECO:0000256" key="13">
    <source>
        <dbReference type="NCBIfam" id="TIGR01064"/>
    </source>
</evidence>
<dbReference type="PRINTS" id="PR01050">
    <property type="entry name" value="PYRUVTKNASE"/>
</dbReference>
<dbReference type="AlphaFoldDB" id="A0AAU7QKE7"/>
<dbReference type="RefSeq" id="WP_350015997.1">
    <property type="nucleotide sequence ID" value="NZ_CP157948.1"/>
</dbReference>
<evidence type="ECO:0000256" key="3">
    <source>
        <dbReference type="ARBA" id="ARBA00008663"/>
    </source>
</evidence>
<feature type="domain" description="Pyruvate kinase barrel" evidence="15">
    <location>
        <begin position="7"/>
        <end position="329"/>
    </location>
</feature>
<evidence type="ECO:0000256" key="7">
    <source>
        <dbReference type="ARBA" id="ARBA00022741"/>
    </source>
</evidence>
<gene>
    <name evidence="17" type="primary">pyk</name>
    <name evidence="17" type="ORF">ABNK63_14265</name>
</gene>
<dbReference type="NCBIfam" id="NF004978">
    <property type="entry name" value="PRK06354.1"/>
    <property type="match status" value="1"/>
</dbReference>
<dbReference type="SUPFAM" id="SSF50800">
    <property type="entry name" value="PK beta-barrel domain-like"/>
    <property type="match status" value="1"/>
</dbReference>
<dbReference type="GO" id="GO:0016301">
    <property type="term" value="F:kinase activity"/>
    <property type="evidence" value="ECO:0007669"/>
    <property type="project" value="UniProtKB-KW"/>
</dbReference>
<comment type="similarity">
    <text evidence="3 14">Belongs to the pyruvate kinase family.</text>
</comment>
<dbReference type="EC" id="2.7.1.40" evidence="4 13"/>
<keyword evidence="10 14" id="KW-0460">Magnesium</keyword>
<evidence type="ECO:0000259" key="15">
    <source>
        <dbReference type="Pfam" id="PF00224"/>
    </source>
</evidence>
<dbReference type="GO" id="GO:0000287">
    <property type="term" value="F:magnesium ion binding"/>
    <property type="evidence" value="ECO:0007669"/>
    <property type="project" value="UniProtKB-UniRule"/>
</dbReference>
<keyword evidence="5 14" id="KW-0808">Transferase</keyword>
<evidence type="ECO:0000256" key="14">
    <source>
        <dbReference type="RuleBase" id="RU000504"/>
    </source>
</evidence>
<evidence type="ECO:0000256" key="12">
    <source>
        <dbReference type="ARBA" id="ARBA00023317"/>
    </source>
</evidence>
<dbReference type="EMBL" id="CP157948">
    <property type="protein sequence ID" value="XBS89549.1"/>
    <property type="molecule type" value="Genomic_DNA"/>
</dbReference>
<dbReference type="FunFam" id="2.40.33.10:FF:000001">
    <property type="entry name" value="Pyruvate kinase"/>
    <property type="match status" value="1"/>
</dbReference>
<dbReference type="InterPro" id="IPR040442">
    <property type="entry name" value="Pyrv_kinase-like_dom_sf"/>
</dbReference>
<protein>
    <recommendedName>
        <fullName evidence="4 13">Pyruvate kinase</fullName>
        <ecNumber evidence="4 13">2.7.1.40</ecNumber>
    </recommendedName>
</protein>
<name>A0AAU7QKE7_9GAMM</name>
<keyword evidence="9" id="KW-0067">ATP-binding</keyword>
<dbReference type="Pfam" id="PF00224">
    <property type="entry name" value="PK"/>
    <property type="match status" value="1"/>
</dbReference>
<evidence type="ECO:0000256" key="2">
    <source>
        <dbReference type="ARBA" id="ARBA00004997"/>
    </source>
</evidence>
<dbReference type="InterPro" id="IPR015813">
    <property type="entry name" value="Pyrv/PenolPyrv_kinase-like_dom"/>
</dbReference>
<dbReference type="InterPro" id="IPR011037">
    <property type="entry name" value="Pyrv_Knase-like_insert_dom_sf"/>
</dbReference>
<keyword evidence="12 17" id="KW-0670">Pyruvate</keyword>
<dbReference type="InterPro" id="IPR015795">
    <property type="entry name" value="Pyrv_Knase_C"/>
</dbReference>
<dbReference type="SUPFAM" id="SSF52935">
    <property type="entry name" value="PK C-terminal domain-like"/>
    <property type="match status" value="1"/>
</dbReference>